<protein>
    <submittedName>
        <fullName evidence="3">Break repair meiotic recombinase recruitment factor 1</fullName>
    </submittedName>
</protein>
<dbReference type="RefSeq" id="XP_060539353.1">
    <property type="nucleotide sequence ID" value="XM_060683370.1"/>
</dbReference>
<evidence type="ECO:0000313" key="2">
    <source>
        <dbReference type="Proteomes" id="UP001652622"/>
    </source>
</evidence>
<reference evidence="3" key="1">
    <citation type="submission" date="2025-08" db="UniProtKB">
        <authorList>
            <consortium name="RefSeq"/>
        </authorList>
    </citation>
    <scope>IDENTIFICATION</scope>
    <source>
        <tissue evidence="3">Blood</tissue>
    </source>
</reference>
<keyword evidence="2" id="KW-1185">Reference proteome</keyword>
<proteinExistence type="predicted"/>
<evidence type="ECO:0000313" key="3">
    <source>
        <dbReference type="RefSeq" id="XP_060539353.1"/>
    </source>
</evidence>
<feature type="compositionally biased region" description="Basic residues" evidence="1">
    <location>
        <begin position="20"/>
        <end position="30"/>
    </location>
</feature>
<dbReference type="PANTHER" id="PTHR14583">
    <property type="entry name" value="UNCHARACTERIZED PROTEIN C19ORF57 FAMILY MEMBER"/>
    <property type="match status" value="1"/>
</dbReference>
<dbReference type="Proteomes" id="UP001652622">
    <property type="component" value="Unplaced"/>
</dbReference>
<sequence>MSKRRKTQISEENNEEGISKPKKNTRKKMNLTRESDLEMLTQASQTSHSLSIPEVYEEHKENLEEDQELSSAKLLKAGSEWKELDYTKVAISSSQNRKLIPTFTKSKKSLIKRPEKCFEKTTVIWTEEGQHMDKNVSRTAENTVQNPVISAESSVTKMESARDQIIPHCERINERLDVKTQDKYGIRKTNNDVASGLSDSQQKAVIEPNSQASNYREEISQKQVSFCVSSNNDVNNSEKKTLPIEPLKYQLAKQMNVSMLLEDRRIDHIKSGQNEEECLDSSSINVQQVKSMQIILKADETDDPSWINNGNGKDSHYSECMDSQTQKVTNMSQLPVITDIFIPTSGKLNSSPCTTSANKQRNADAKETEGLPDKSGKTEEQNDNCTCSNNEISAPGTYKSVLIKKAFDQQNLELKGKPVEKDIRSIDSCRKESILAEQNSIKNQGISGKEFLYVQPVSPYLEKGVDHSEPICDQILLKGSLISPEFNEDVLPESRKNSLEDIACIKESICNSTEPNVPTLLIQKENTICSEHLVLNMQQSELRENNLIIDNIMNVLPSRNVVEKTVMKVSKAEPKPRKNVFFSSDIYMADEESAQCEGNRSKPDQVESSLHSIEILPPQVLGDPNKEINAQSKMQESFAAYGPDSSISAPNDLDMVAQAYSCPASFSLDLESLPDTLLEGVLESHGVEFQSQKTCVLNDLQTCFTDKSNQYTTRKQGENKNSPPDSTEIYANNLRDEMKMICDPSKQEDATEVVYGLIKELSNLNRLIMSTHRDLDSFKRLKSRRNKQHGRLLSHSMNNMTSMSCAVKKKRELQYNM</sequence>
<feature type="compositionally biased region" description="Polar residues" evidence="1">
    <location>
        <begin position="349"/>
        <end position="360"/>
    </location>
</feature>
<dbReference type="PANTHER" id="PTHR14583:SF0">
    <property type="entry name" value="BREAK REPAIR MEIOTIC RECOMBINASE RECRUITMENT FACTOR 1"/>
    <property type="match status" value="1"/>
</dbReference>
<organism evidence="2 3">
    <name type="scientific">Pantherophis guttatus</name>
    <name type="common">Corn snake</name>
    <name type="synonym">Elaphe guttata</name>
    <dbReference type="NCBI Taxonomy" id="94885"/>
    <lineage>
        <taxon>Eukaryota</taxon>
        <taxon>Metazoa</taxon>
        <taxon>Chordata</taxon>
        <taxon>Craniata</taxon>
        <taxon>Vertebrata</taxon>
        <taxon>Euteleostomi</taxon>
        <taxon>Lepidosauria</taxon>
        <taxon>Squamata</taxon>
        <taxon>Bifurcata</taxon>
        <taxon>Unidentata</taxon>
        <taxon>Episquamata</taxon>
        <taxon>Toxicofera</taxon>
        <taxon>Serpentes</taxon>
        <taxon>Colubroidea</taxon>
        <taxon>Colubridae</taxon>
        <taxon>Colubrinae</taxon>
        <taxon>Pantherophis</taxon>
    </lineage>
</organism>
<feature type="compositionally biased region" description="Polar residues" evidence="1">
    <location>
        <begin position="41"/>
        <end position="50"/>
    </location>
</feature>
<accession>A0ABM3YTA5</accession>
<evidence type="ECO:0000256" key="1">
    <source>
        <dbReference type="SAM" id="MobiDB-lite"/>
    </source>
</evidence>
<feature type="region of interest" description="Disordered" evidence="1">
    <location>
        <begin position="349"/>
        <end position="390"/>
    </location>
</feature>
<dbReference type="Pfam" id="PF15710">
    <property type="entry name" value="Brme1"/>
    <property type="match status" value="1"/>
</dbReference>
<feature type="compositionally biased region" description="Basic and acidic residues" evidence="1">
    <location>
        <begin position="361"/>
        <end position="380"/>
    </location>
</feature>
<name>A0ABM3YTA5_PANGU</name>
<feature type="region of interest" description="Disordered" evidence="1">
    <location>
        <begin position="1"/>
        <end position="61"/>
    </location>
</feature>
<dbReference type="InterPro" id="IPR031441">
    <property type="entry name" value="Brme1"/>
</dbReference>
<gene>
    <name evidence="3" type="primary">BRME1</name>
</gene>
<dbReference type="GeneID" id="117675360"/>